<evidence type="ECO:0000256" key="2">
    <source>
        <dbReference type="ARBA" id="ARBA00022801"/>
    </source>
</evidence>
<dbReference type="InterPro" id="IPR013780">
    <property type="entry name" value="Glyco_hydro_b"/>
</dbReference>
<dbReference type="GO" id="GO:0004135">
    <property type="term" value="F:amylo-alpha-1,6-glucosidase activity"/>
    <property type="evidence" value="ECO:0007669"/>
    <property type="project" value="InterPro"/>
</dbReference>
<dbReference type="OrthoDB" id="9761875at2"/>
<evidence type="ECO:0000259" key="5">
    <source>
        <dbReference type="SMART" id="SM00642"/>
    </source>
</evidence>
<keyword evidence="2" id="KW-0378">Hydrolase</keyword>
<dbReference type="SUPFAM" id="SSF51011">
    <property type="entry name" value="Glycosyl hydrolase domain"/>
    <property type="match status" value="1"/>
</dbReference>
<evidence type="ECO:0000313" key="6">
    <source>
        <dbReference type="EMBL" id="SOD14090.1"/>
    </source>
</evidence>
<evidence type="ECO:0000256" key="1">
    <source>
        <dbReference type="ARBA" id="ARBA00008061"/>
    </source>
</evidence>
<evidence type="ECO:0000313" key="7">
    <source>
        <dbReference type="Proteomes" id="UP000219281"/>
    </source>
</evidence>
<dbReference type="Gene3D" id="3.20.20.80">
    <property type="entry name" value="Glycosidases"/>
    <property type="match status" value="1"/>
</dbReference>
<evidence type="ECO:0000256" key="3">
    <source>
        <dbReference type="ARBA" id="ARBA00023295"/>
    </source>
</evidence>
<feature type="region of interest" description="Disordered" evidence="4">
    <location>
        <begin position="469"/>
        <end position="495"/>
    </location>
</feature>
<dbReference type="Pfam" id="PF02922">
    <property type="entry name" value="CBM_48"/>
    <property type="match status" value="1"/>
</dbReference>
<dbReference type="Proteomes" id="UP000219281">
    <property type="component" value="Unassembled WGS sequence"/>
</dbReference>
<dbReference type="InterPro" id="IPR004193">
    <property type="entry name" value="Glyco_hydro_13_N"/>
</dbReference>
<dbReference type="Gene3D" id="2.60.40.1180">
    <property type="entry name" value="Golgi alpha-mannosidase II"/>
    <property type="match status" value="1"/>
</dbReference>
<keyword evidence="3" id="KW-0326">Glycosidase</keyword>
<accession>A0A285ZWS7</accession>
<dbReference type="SUPFAM" id="SSF81296">
    <property type="entry name" value="E set domains"/>
    <property type="match status" value="1"/>
</dbReference>
<dbReference type="AlphaFoldDB" id="A0A285ZWS7"/>
<dbReference type="PANTHER" id="PTHR43002">
    <property type="entry name" value="GLYCOGEN DEBRANCHING ENZYME"/>
    <property type="match status" value="1"/>
</dbReference>
<dbReference type="InterPro" id="IPR013783">
    <property type="entry name" value="Ig-like_fold"/>
</dbReference>
<gene>
    <name evidence="6" type="ORF">SAMN06297358_1398</name>
</gene>
<dbReference type="InterPro" id="IPR017853">
    <property type="entry name" value="GH"/>
</dbReference>
<organism evidence="6 7">
    <name type="scientific">Pedobacter xixiisoli</name>
    <dbReference type="NCBI Taxonomy" id="1476464"/>
    <lineage>
        <taxon>Bacteria</taxon>
        <taxon>Pseudomonadati</taxon>
        <taxon>Bacteroidota</taxon>
        <taxon>Sphingobacteriia</taxon>
        <taxon>Sphingobacteriales</taxon>
        <taxon>Sphingobacteriaceae</taxon>
        <taxon>Pedobacter</taxon>
    </lineage>
</organism>
<dbReference type="RefSeq" id="WP_097130281.1">
    <property type="nucleotide sequence ID" value="NZ_OCMT01000002.1"/>
</dbReference>
<dbReference type="SMART" id="SM00642">
    <property type="entry name" value="Aamy"/>
    <property type="match status" value="1"/>
</dbReference>
<dbReference type="Pfam" id="PF00128">
    <property type="entry name" value="Alpha-amylase"/>
    <property type="match status" value="1"/>
</dbReference>
<dbReference type="InterPro" id="IPR014756">
    <property type="entry name" value="Ig_E-set"/>
</dbReference>
<dbReference type="EMBL" id="OCMT01000002">
    <property type="protein sequence ID" value="SOD14090.1"/>
    <property type="molecule type" value="Genomic_DNA"/>
</dbReference>
<protein>
    <submittedName>
        <fullName evidence="6">Glycogen operon protein</fullName>
    </submittedName>
</protein>
<keyword evidence="7" id="KW-1185">Reference proteome</keyword>
<dbReference type="GO" id="GO:0005980">
    <property type="term" value="P:glycogen catabolic process"/>
    <property type="evidence" value="ECO:0007669"/>
    <property type="project" value="InterPro"/>
</dbReference>
<evidence type="ECO:0000256" key="4">
    <source>
        <dbReference type="SAM" id="MobiDB-lite"/>
    </source>
</evidence>
<dbReference type="CDD" id="cd02856">
    <property type="entry name" value="E_set_GDE_Isoamylase_N"/>
    <property type="match status" value="1"/>
</dbReference>
<comment type="similarity">
    <text evidence="1">Belongs to the glycosyl hydrolase 13 family.</text>
</comment>
<dbReference type="CDD" id="cd11326">
    <property type="entry name" value="AmyAc_Glg_debranch"/>
    <property type="match status" value="1"/>
</dbReference>
<dbReference type="InterPro" id="IPR044505">
    <property type="entry name" value="GlgX_Isoamylase_N_E_set"/>
</dbReference>
<name>A0A285ZWS7_9SPHI</name>
<dbReference type="InterPro" id="IPR011837">
    <property type="entry name" value="Glycogen_debranch_GlgX"/>
</dbReference>
<proteinExistence type="inferred from homology"/>
<dbReference type="SUPFAM" id="SSF51445">
    <property type="entry name" value="(Trans)glycosidases"/>
    <property type="match status" value="1"/>
</dbReference>
<sequence>MNNNPSGSPFPLGATWDGNGVNFALFAANADAVELCLFDHDSQKEKKSIKLTEKTRSIWHGYVEGITPGQHYAYRVQGAYNPSNGLRYNSSKLLLDPYAKAIAGDLKWDDSLFGYTLGEDDLVKDERDSAPYMLRSVVVDTTYDWEGVEKPQTHYNETVIYEAHVKGLTFRHPSVPEEIRGTYAAIAHPAIIKYLKELGITAIELMPIHQFINDRHLIEKGLTNYWGYNTIGFFAPDNRYAATGRNGEQVKEFKDMVKALHKAGIEVILDVVYNHTAEGNHLGPTLSFKGIDNEDYYRLTEDKRYYMDYTGTGNTLNTTSPNVLRLMMDSLRYWAVEMQIDGFRFDLASTLARGLHEVNMLGAFFSIIQQDPVISQVKLIAEPWDVGEGGYQVGNFPQGWMEWNGKFRDCIRDYWRGEDSMLAEFALRITGSPDLYQDTERRPTASINLITAHDGFTLHDLVSYNEKHNEANGEDNQDGEDHNRSSNYGAEGETDDEQINALRHRQKRNLLTTLFLSQGIPMLVAGDELGRTQKGNNNAYCQDNEISWINWNEVDEELLDFTKKLIALRAENAVFRKRKWFRGQPKPETGLPDIAWFLPSGEEMEETHWDEDFAKSLAVYLHEQQTAFYVIYNAHYEPVDFKFPTADWGDTWDLILNTGREHLPAAYQNEAQIEVQGRTVLILKTTI</sequence>
<feature type="domain" description="Glycosyl hydrolase family 13 catalytic" evidence="5">
    <location>
        <begin position="178"/>
        <end position="569"/>
    </location>
</feature>
<reference evidence="7" key="1">
    <citation type="submission" date="2017-09" db="EMBL/GenBank/DDBJ databases">
        <authorList>
            <person name="Varghese N."/>
            <person name="Submissions S."/>
        </authorList>
    </citation>
    <scope>NUCLEOTIDE SEQUENCE [LARGE SCALE GENOMIC DNA]</scope>
    <source>
        <strain evidence="7">CGMCC 1.12803</strain>
    </source>
</reference>
<dbReference type="InterPro" id="IPR006047">
    <property type="entry name" value="GH13_cat_dom"/>
</dbReference>
<dbReference type="NCBIfam" id="TIGR02100">
    <property type="entry name" value="glgX_debranch"/>
    <property type="match status" value="1"/>
</dbReference>
<dbReference type="Gene3D" id="2.60.40.10">
    <property type="entry name" value="Immunoglobulins"/>
    <property type="match status" value="1"/>
</dbReference>